<keyword evidence="2" id="KW-1185">Reference proteome</keyword>
<organism evidence="1 2">
    <name type="scientific">Haemaphysalis longicornis</name>
    <name type="common">Bush tick</name>
    <dbReference type="NCBI Taxonomy" id="44386"/>
    <lineage>
        <taxon>Eukaryota</taxon>
        <taxon>Metazoa</taxon>
        <taxon>Ecdysozoa</taxon>
        <taxon>Arthropoda</taxon>
        <taxon>Chelicerata</taxon>
        <taxon>Arachnida</taxon>
        <taxon>Acari</taxon>
        <taxon>Parasitiformes</taxon>
        <taxon>Ixodida</taxon>
        <taxon>Ixodoidea</taxon>
        <taxon>Ixodidae</taxon>
        <taxon>Haemaphysalinae</taxon>
        <taxon>Haemaphysalis</taxon>
    </lineage>
</organism>
<evidence type="ECO:0000313" key="1">
    <source>
        <dbReference type="EMBL" id="KAH9378538.1"/>
    </source>
</evidence>
<reference evidence="1 2" key="1">
    <citation type="journal article" date="2020" name="Cell">
        <title>Large-Scale Comparative Analyses of Tick Genomes Elucidate Their Genetic Diversity and Vector Capacities.</title>
        <authorList>
            <consortium name="Tick Genome and Microbiome Consortium (TIGMIC)"/>
            <person name="Jia N."/>
            <person name="Wang J."/>
            <person name="Shi W."/>
            <person name="Du L."/>
            <person name="Sun Y."/>
            <person name="Zhan W."/>
            <person name="Jiang J.F."/>
            <person name="Wang Q."/>
            <person name="Zhang B."/>
            <person name="Ji P."/>
            <person name="Bell-Sakyi L."/>
            <person name="Cui X.M."/>
            <person name="Yuan T.T."/>
            <person name="Jiang B.G."/>
            <person name="Yang W.F."/>
            <person name="Lam T.T."/>
            <person name="Chang Q.C."/>
            <person name="Ding S.J."/>
            <person name="Wang X.J."/>
            <person name="Zhu J.G."/>
            <person name="Ruan X.D."/>
            <person name="Zhao L."/>
            <person name="Wei J.T."/>
            <person name="Ye R.Z."/>
            <person name="Que T.C."/>
            <person name="Du C.H."/>
            <person name="Zhou Y.H."/>
            <person name="Cheng J.X."/>
            <person name="Dai P.F."/>
            <person name="Guo W.B."/>
            <person name="Han X.H."/>
            <person name="Huang E.J."/>
            <person name="Li L.F."/>
            <person name="Wei W."/>
            <person name="Gao Y.C."/>
            <person name="Liu J.Z."/>
            <person name="Shao H.Z."/>
            <person name="Wang X."/>
            <person name="Wang C.C."/>
            <person name="Yang T.C."/>
            <person name="Huo Q.B."/>
            <person name="Li W."/>
            <person name="Chen H.Y."/>
            <person name="Chen S.E."/>
            <person name="Zhou L.G."/>
            <person name="Ni X.B."/>
            <person name="Tian J.H."/>
            <person name="Sheng Y."/>
            <person name="Liu T."/>
            <person name="Pan Y.S."/>
            <person name="Xia L.Y."/>
            <person name="Li J."/>
            <person name="Zhao F."/>
            <person name="Cao W.C."/>
        </authorList>
    </citation>
    <scope>NUCLEOTIDE SEQUENCE [LARGE SCALE GENOMIC DNA]</scope>
    <source>
        <strain evidence="1">HaeL-2018</strain>
    </source>
</reference>
<gene>
    <name evidence="1" type="ORF">HPB48_011588</name>
</gene>
<name>A0A9J6GSU9_HAELO</name>
<protein>
    <submittedName>
        <fullName evidence="1">Uncharacterized protein</fullName>
    </submittedName>
</protein>
<evidence type="ECO:0000313" key="2">
    <source>
        <dbReference type="Proteomes" id="UP000821853"/>
    </source>
</evidence>
<dbReference type="EMBL" id="JABSTR010000009">
    <property type="protein sequence ID" value="KAH9378538.1"/>
    <property type="molecule type" value="Genomic_DNA"/>
</dbReference>
<dbReference type="Proteomes" id="UP000821853">
    <property type="component" value="Unassembled WGS sequence"/>
</dbReference>
<proteinExistence type="predicted"/>
<sequence>MTDNHALKSKMTSFFAGSPQVSIAYPQPADNTRPLLYVLDHVSLLKCVRNNCINQKNPGTGIYFPYINLSGKMHGWPPRVKADCFATARKLYTSKTTSQVKCGSRLNAKVVNPTSLEQQNVKLVLDVVNLFVSNALRTHGSTFKISQAEYIAIFIDIIATRLRIVNVKVPCQGRRLRASLQDPASSVGDIQFPFLIFIVDWLYAWASIKTAVAHRRKRHTVLSH</sequence>
<comment type="caution">
    <text evidence="1">The sequence shown here is derived from an EMBL/GenBank/DDBJ whole genome shotgun (WGS) entry which is preliminary data.</text>
</comment>
<dbReference type="VEuPathDB" id="VectorBase:HLOH_040097"/>
<dbReference type="AlphaFoldDB" id="A0A9J6GSU9"/>
<accession>A0A9J6GSU9</accession>